<evidence type="ECO:0000256" key="1">
    <source>
        <dbReference type="SAM" id="Phobius"/>
    </source>
</evidence>
<proteinExistence type="predicted"/>
<sequence length="264" mass="29856">MSKIKTTFVGIVCLLFFVKCSDDAKDIEGKNYQTKNDNNIELSIDQISEMAKMHNRILKDIHLNRGDVYLYDENEKLELTRDMYRRHMSGFEREMELEAVINFSRNVSRVDNPADLLIYDYEKRYLAEANEVLHRSANLNELNRSLDRVAASIMSDEREMYKTPILLYIETLKESSYYWASVEEGGEGFGFSLLESRTTNSAVKTKRNWRNTAIADAQGMTTGMLGLAAYGAWGVMFGPATFALGAGALVWVAVESAMASALFG</sequence>
<dbReference type="Proteomes" id="UP000596202">
    <property type="component" value="Chromosome"/>
</dbReference>
<dbReference type="RefSeq" id="WP_002986365.1">
    <property type="nucleotide sequence ID" value="NZ_CP068108.1"/>
</dbReference>
<reference evidence="2 3" key="1">
    <citation type="submission" date="2021-01" db="EMBL/GenBank/DDBJ databases">
        <title>FDA dAtabase for Regulatory Grade micrObial Sequences (FDA-ARGOS): Supporting development and validation of Infectious Disease Dx tests.</title>
        <authorList>
            <person name="Sproer C."/>
            <person name="Gronow S."/>
            <person name="Severitt S."/>
            <person name="Schroder I."/>
            <person name="Tallon L."/>
            <person name="Sadzewicz L."/>
            <person name="Zhao X."/>
            <person name="Boylan J."/>
            <person name="Ott S."/>
            <person name="Bowen H."/>
            <person name="Vavikolanu K."/>
            <person name="Mehta A."/>
            <person name="Aluvathingal J."/>
            <person name="Nadendla S."/>
            <person name="Lowell S."/>
            <person name="Myers T."/>
            <person name="Yan Y."/>
            <person name="Sichtig H."/>
        </authorList>
    </citation>
    <scope>NUCLEOTIDE SEQUENCE [LARGE SCALE GENOMIC DNA]</scope>
    <source>
        <strain evidence="2 3">FDAARGOS_1131</strain>
    </source>
</reference>
<protein>
    <submittedName>
        <fullName evidence="2">Uncharacterized protein</fullName>
    </submittedName>
</protein>
<dbReference type="AlphaFoldDB" id="A0A9Q6ZF13"/>
<keyword evidence="1" id="KW-1133">Transmembrane helix</keyword>
<feature type="transmembrane region" description="Helical" evidence="1">
    <location>
        <begin position="230"/>
        <end position="254"/>
    </location>
</feature>
<keyword evidence="1" id="KW-0812">Transmembrane</keyword>
<dbReference type="OrthoDB" id="9881841at2"/>
<evidence type="ECO:0000313" key="3">
    <source>
        <dbReference type="Proteomes" id="UP000596202"/>
    </source>
</evidence>
<evidence type="ECO:0000313" key="2">
    <source>
        <dbReference type="EMBL" id="QQT98948.1"/>
    </source>
</evidence>
<gene>
    <name evidence="2" type="ORF">I6I88_12070</name>
</gene>
<accession>A0A9Q6ZF13</accession>
<name>A0A9Q6ZF13_MYROD</name>
<keyword evidence="1" id="KW-0472">Membrane</keyword>
<organism evidence="2 3">
    <name type="scientific">Myroides odoratus</name>
    <name type="common">Flavobacterium odoratum</name>
    <dbReference type="NCBI Taxonomy" id="256"/>
    <lineage>
        <taxon>Bacteria</taxon>
        <taxon>Pseudomonadati</taxon>
        <taxon>Bacteroidota</taxon>
        <taxon>Flavobacteriia</taxon>
        <taxon>Flavobacteriales</taxon>
        <taxon>Flavobacteriaceae</taxon>
        <taxon>Myroides</taxon>
    </lineage>
</organism>
<dbReference type="EMBL" id="CP068108">
    <property type="protein sequence ID" value="QQT98948.1"/>
    <property type="molecule type" value="Genomic_DNA"/>
</dbReference>
<dbReference type="GeneID" id="93528400"/>